<evidence type="ECO:0000313" key="2">
    <source>
        <dbReference type="EMBL" id="SVA97917.1"/>
    </source>
</evidence>
<organism evidence="2">
    <name type="scientific">marine metagenome</name>
    <dbReference type="NCBI Taxonomy" id="408172"/>
    <lineage>
        <taxon>unclassified sequences</taxon>
        <taxon>metagenomes</taxon>
        <taxon>ecological metagenomes</taxon>
    </lineage>
</organism>
<feature type="region of interest" description="Disordered" evidence="1">
    <location>
        <begin position="1"/>
        <end position="25"/>
    </location>
</feature>
<feature type="non-terminal residue" evidence="2">
    <location>
        <position position="25"/>
    </location>
</feature>
<proteinExistence type="predicted"/>
<name>A0A382AA46_9ZZZZ</name>
<accession>A0A382AA46</accession>
<sequence>MTPLVDLAEMSRVNAAGSTGASQAP</sequence>
<reference evidence="2" key="1">
    <citation type="submission" date="2018-05" db="EMBL/GenBank/DDBJ databases">
        <authorList>
            <person name="Lanie J.A."/>
            <person name="Ng W.-L."/>
            <person name="Kazmierczak K.M."/>
            <person name="Andrzejewski T.M."/>
            <person name="Davidsen T.M."/>
            <person name="Wayne K.J."/>
            <person name="Tettelin H."/>
            <person name="Glass J.I."/>
            <person name="Rusch D."/>
            <person name="Podicherti R."/>
            <person name="Tsui H.-C.T."/>
            <person name="Winkler M.E."/>
        </authorList>
    </citation>
    <scope>NUCLEOTIDE SEQUENCE</scope>
</reference>
<feature type="compositionally biased region" description="Polar residues" evidence="1">
    <location>
        <begin position="16"/>
        <end position="25"/>
    </location>
</feature>
<protein>
    <submittedName>
        <fullName evidence="2">Uncharacterized protein</fullName>
    </submittedName>
</protein>
<dbReference type="EMBL" id="UINC01024395">
    <property type="protein sequence ID" value="SVA97917.1"/>
    <property type="molecule type" value="Genomic_DNA"/>
</dbReference>
<gene>
    <name evidence="2" type="ORF">METZ01_LOCUS150771</name>
</gene>
<evidence type="ECO:0000256" key="1">
    <source>
        <dbReference type="SAM" id="MobiDB-lite"/>
    </source>
</evidence>
<dbReference type="AlphaFoldDB" id="A0A382AA46"/>